<name>A0ABW5CBH6_9PROT</name>
<dbReference type="InterPro" id="IPR058240">
    <property type="entry name" value="rSAM_sf"/>
</dbReference>
<dbReference type="Proteomes" id="UP001597296">
    <property type="component" value="Unassembled WGS sequence"/>
</dbReference>
<evidence type="ECO:0000256" key="2">
    <source>
        <dbReference type="ARBA" id="ARBA00022485"/>
    </source>
</evidence>
<dbReference type="PANTHER" id="PTHR30352">
    <property type="entry name" value="PYRUVATE FORMATE-LYASE-ACTIVATING ENZYME"/>
    <property type="match status" value="1"/>
</dbReference>
<dbReference type="PROSITE" id="PS51918">
    <property type="entry name" value="RADICAL_SAM"/>
    <property type="match status" value="1"/>
</dbReference>
<keyword evidence="2" id="KW-0004">4Fe-4S</keyword>
<evidence type="ECO:0000313" key="8">
    <source>
        <dbReference type="EMBL" id="MFD2234620.1"/>
    </source>
</evidence>
<evidence type="ECO:0000259" key="7">
    <source>
        <dbReference type="PROSITE" id="PS51918"/>
    </source>
</evidence>
<evidence type="ECO:0000313" key="9">
    <source>
        <dbReference type="Proteomes" id="UP001597296"/>
    </source>
</evidence>
<comment type="caution">
    <text evidence="8">The sequence shown here is derived from an EMBL/GenBank/DDBJ whole genome shotgun (WGS) entry which is preliminary data.</text>
</comment>
<evidence type="ECO:0000256" key="4">
    <source>
        <dbReference type="ARBA" id="ARBA00022723"/>
    </source>
</evidence>
<keyword evidence="5" id="KW-0408">Iron</keyword>
<dbReference type="SFLD" id="SFLDG01094">
    <property type="entry name" value="Uncharacterised_Radical_SAM_Su"/>
    <property type="match status" value="1"/>
</dbReference>
<sequence>MTPPLIGGMARLSSCDWPDHLVATLFLQGCPWRCPYCHNPHLLPTRTAEAVDWDEVMDFLAGRRGLLDGVVFSGGEPTLQPDLPEAIAAVRALGFRIGLHSAGAFPDRFAAVLPLVDWVGFDLKAPFAEYDRLTGVVGSGERARASLMALLAAGTDRDLRITADPAWADAATLGRLNQDLAALGAGPVRVQAYRVAPE</sequence>
<reference evidence="9" key="1">
    <citation type="journal article" date="2019" name="Int. J. Syst. Evol. Microbiol.">
        <title>The Global Catalogue of Microorganisms (GCM) 10K type strain sequencing project: providing services to taxonomists for standard genome sequencing and annotation.</title>
        <authorList>
            <consortium name="The Broad Institute Genomics Platform"/>
            <consortium name="The Broad Institute Genome Sequencing Center for Infectious Disease"/>
            <person name="Wu L."/>
            <person name="Ma J."/>
        </authorList>
    </citation>
    <scope>NUCLEOTIDE SEQUENCE [LARGE SCALE GENOMIC DNA]</scope>
    <source>
        <strain evidence="9">KCTC 15012</strain>
    </source>
</reference>
<dbReference type="InterPro" id="IPR007197">
    <property type="entry name" value="rSAM"/>
</dbReference>
<dbReference type="PANTHER" id="PTHR30352:SF13">
    <property type="entry name" value="GLYCYL-RADICAL ENZYME ACTIVATING ENZYME YJJW-RELATED"/>
    <property type="match status" value="1"/>
</dbReference>
<evidence type="ECO:0000256" key="5">
    <source>
        <dbReference type="ARBA" id="ARBA00023004"/>
    </source>
</evidence>
<feature type="domain" description="Radical SAM core" evidence="7">
    <location>
        <begin position="17"/>
        <end position="198"/>
    </location>
</feature>
<dbReference type="NCBIfam" id="TIGR02495">
    <property type="entry name" value="NrdG2"/>
    <property type="match status" value="1"/>
</dbReference>
<organism evidence="8 9">
    <name type="scientific">Phaeospirillum tilakii</name>
    <dbReference type="NCBI Taxonomy" id="741673"/>
    <lineage>
        <taxon>Bacteria</taxon>
        <taxon>Pseudomonadati</taxon>
        <taxon>Pseudomonadota</taxon>
        <taxon>Alphaproteobacteria</taxon>
        <taxon>Rhodospirillales</taxon>
        <taxon>Rhodospirillaceae</taxon>
        <taxon>Phaeospirillum</taxon>
    </lineage>
</organism>
<gene>
    <name evidence="8" type="ORF">ACFSNB_12455</name>
</gene>
<keyword evidence="3" id="KW-0949">S-adenosyl-L-methionine</keyword>
<dbReference type="Pfam" id="PF04055">
    <property type="entry name" value="Radical_SAM"/>
    <property type="match status" value="1"/>
</dbReference>
<proteinExistence type="predicted"/>
<keyword evidence="6" id="KW-0411">Iron-sulfur</keyword>
<evidence type="ECO:0000256" key="1">
    <source>
        <dbReference type="ARBA" id="ARBA00001966"/>
    </source>
</evidence>
<keyword evidence="4" id="KW-0479">Metal-binding</keyword>
<dbReference type="SUPFAM" id="SSF102114">
    <property type="entry name" value="Radical SAM enzymes"/>
    <property type="match status" value="1"/>
</dbReference>
<dbReference type="InterPro" id="IPR034457">
    <property type="entry name" value="Organic_radical-activating"/>
</dbReference>
<comment type="cofactor">
    <cofactor evidence="1">
        <name>[4Fe-4S] cluster</name>
        <dbReference type="ChEBI" id="CHEBI:49883"/>
    </cofactor>
</comment>
<dbReference type="Gene3D" id="3.20.20.70">
    <property type="entry name" value="Aldolase class I"/>
    <property type="match status" value="1"/>
</dbReference>
<keyword evidence="9" id="KW-1185">Reference proteome</keyword>
<evidence type="ECO:0000256" key="6">
    <source>
        <dbReference type="ARBA" id="ARBA00023014"/>
    </source>
</evidence>
<dbReference type="InterPro" id="IPR013785">
    <property type="entry name" value="Aldolase_TIM"/>
</dbReference>
<dbReference type="EMBL" id="JBHUIY010000024">
    <property type="protein sequence ID" value="MFD2234620.1"/>
    <property type="molecule type" value="Genomic_DNA"/>
</dbReference>
<dbReference type="CDD" id="cd01335">
    <property type="entry name" value="Radical_SAM"/>
    <property type="match status" value="1"/>
</dbReference>
<protein>
    <submittedName>
        <fullName evidence="8">Anaerobic ribonucleoside-triphosphate reductase activating protein</fullName>
    </submittedName>
</protein>
<dbReference type="RefSeq" id="WP_377317015.1">
    <property type="nucleotide sequence ID" value="NZ_JBHUIY010000024.1"/>
</dbReference>
<dbReference type="InterPro" id="IPR012840">
    <property type="entry name" value="NrdG2"/>
</dbReference>
<evidence type="ECO:0000256" key="3">
    <source>
        <dbReference type="ARBA" id="ARBA00022691"/>
    </source>
</evidence>
<accession>A0ABW5CBH6</accession>
<dbReference type="SFLD" id="SFLDS00029">
    <property type="entry name" value="Radical_SAM"/>
    <property type="match status" value="1"/>
</dbReference>